<evidence type="ECO:0000256" key="5">
    <source>
        <dbReference type="HAMAP-Rule" id="MF_00113"/>
    </source>
</evidence>
<keyword evidence="4 5" id="KW-0671">Queuosine biosynthesis</keyword>
<dbReference type="Gene3D" id="3.40.1780.10">
    <property type="entry name" value="QueA-like"/>
    <property type="match status" value="1"/>
</dbReference>
<evidence type="ECO:0000256" key="4">
    <source>
        <dbReference type="ARBA" id="ARBA00022785"/>
    </source>
</evidence>
<comment type="catalytic activity">
    <reaction evidence="5">
        <text>7-aminomethyl-7-carbaguanosine(34) in tRNA + S-adenosyl-L-methionine = epoxyqueuosine(34) in tRNA + adenine + L-methionine + 2 H(+)</text>
        <dbReference type="Rhea" id="RHEA:32155"/>
        <dbReference type="Rhea" id="RHEA-COMP:10342"/>
        <dbReference type="Rhea" id="RHEA-COMP:18582"/>
        <dbReference type="ChEBI" id="CHEBI:15378"/>
        <dbReference type="ChEBI" id="CHEBI:16708"/>
        <dbReference type="ChEBI" id="CHEBI:57844"/>
        <dbReference type="ChEBI" id="CHEBI:59789"/>
        <dbReference type="ChEBI" id="CHEBI:82833"/>
        <dbReference type="ChEBI" id="CHEBI:194443"/>
        <dbReference type="EC" id="2.4.99.17"/>
    </reaction>
</comment>
<dbReference type="Pfam" id="PF02547">
    <property type="entry name" value="Queuosine_synth"/>
    <property type="match status" value="1"/>
</dbReference>
<dbReference type="Proteomes" id="UP000179106">
    <property type="component" value="Unassembled WGS sequence"/>
</dbReference>
<dbReference type="STRING" id="1802126.A3B25_02450"/>
<gene>
    <name evidence="5" type="primary">queA</name>
    <name evidence="6" type="ORF">A3B25_02450</name>
</gene>
<dbReference type="SUPFAM" id="SSF111337">
    <property type="entry name" value="QueA-like"/>
    <property type="match status" value="1"/>
</dbReference>
<evidence type="ECO:0000256" key="3">
    <source>
        <dbReference type="ARBA" id="ARBA00022691"/>
    </source>
</evidence>
<keyword evidence="2 5" id="KW-0808">Transferase</keyword>
<comment type="pathway">
    <text evidence="5">tRNA modification; tRNA-queuosine biosynthesis.</text>
</comment>
<dbReference type="InterPro" id="IPR003699">
    <property type="entry name" value="QueA"/>
</dbReference>
<reference evidence="6 7" key="1">
    <citation type="journal article" date="2016" name="Nat. Commun.">
        <title>Thousands of microbial genomes shed light on interconnected biogeochemical processes in an aquifer system.</title>
        <authorList>
            <person name="Anantharaman K."/>
            <person name="Brown C.T."/>
            <person name="Hug L.A."/>
            <person name="Sharon I."/>
            <person name="Castelle C.J."/>
            <person name="Probst A.J."/>
            <person name="Thomas B.C."/>
            <person name="Singh A."/>
            <person name="Wilkins M.J."/>
            <person name="Karaoz U."/>
            <person name="Brodie E.L."/>
            <person name="Williams K.H."/>
            <person name="Hubbard S.S."/>
            <person name="Banfield J.F."/>
        </authorList>
    </citation>
    <scope>NUCLEOTIDE SEQUENCE [LARGE SCALE GENOMIC DNA]</scope>
</reference>
<dbReference type="EC" id="2.4.99.17" evidence="5"/>
<dbReference type="PANTHER" id="PTHR30307:SF0">
    <property type="entry name" value="S-ADENOSYLMETHIONINE:TRNA RIBOSYLTRANSFERASE-ISOMERASE"/>
    <property type="match status" value="1"/>
</dbReference>
<comment type="subcellular location">
    <subcellularLocation>
        <location evidence="5">Cytoplasm</location>
    </subcellularLocation>
</comment>
<dbReference type="HAMAP" id="MF_00113">
    <property type="entry name" value="QueA"/>
    <property type="match status" value="1"/>
</dbReference>
<dbReference type="NCBIfam" id="TIGR00113">
    <property type="entry name" value="queA"/>
    <property type="match status" value="1"/>
</dbReference>
<dbReference type="InterPro" id="IPR042118">
    <property type="entry name" value="QueA_dom1"/>
</dbReference>
<organism evidence="6 7">
    <name type="scientific">Candidatus Ryanbacteria bacterium RIFCSPLOWO2_01_FULL_48_26</name>
    <dbReference type="NCBI Taxonomy" id="1802126"/>
    <lineage>
        <taxon>Bacteria</taxon>
        <taxon>Candidatus Ryaniibacteriota</taxon>
    </lineage>
</organism>
<sequence>MKRSAFGKLLQRYDYKLPPDCIAALPATPRDSAKLMVYDRRSGCTTDTTFRDLPKFIPKGALLVFNNTKVVPARLTLAKPTGGAVRVLFIDLAGKRLRVLADRSINTGTILSFNNRPIFRAYGREGNYLVLTSARRLNLKNFLERHGEAPLPPYIKNSPLTKKEQRRQYQAVFAKTPGSIAAPTASLHFTPELLRVLSSGRGSASGGKKSGIETAFITLHVGLGTFAPLTPENLKTKSLHGEKYSIGKTTARIINQAVREKRPIIAVGTTALRTLESSVDVRGVIKKLNGKTSLFIREGYRFRIADGLITNFHVPRSSLLMLVSAFAGRKNVLKLYRRAIKKGYRFFSFGDGMLVL</sequence>
<proteinExistence type="inferred from homology"/>
<evidence type="ECO:0000313" key="6">
    <source>
        <dbReference type="EMBL" id="OGZ54541.1"/>
    </source>
</evidence>
<keyword evidence="3 5" id="KW-0949">S-adenosyl-L-methionine</keyword>
<dbReference type="Gene3D" id="2.40.10.240">
    <property type="entry name" value="QueA-like"/>
    <property type="match status" value="1"/>
</dbReference>
<protein>
    <recommendedName>
        <fullName evidence="5">S-adenosylmethionine:tRNA ribosyltransferase-isomerase</fullName>
        <ecNumber evidence="5">2.4.99.17</ecNumber>
    </recommendedName>
    <alternativeName>
        <fullName evidence="5">Queuosine biosynthesis protein QueA</fullName>
    </alternativeName>
</protein>
<dbReference type="NCBIfam" id="NF001140">
    <property type="entry name" value="PRK00147.1"/>
    <property type="match status" value="1"/>
</dbReference>
<dbReference type="UniPathway" id="UPA00392"/>
<dbReference type="AlphaFoldDB" id="A0A1G2GX40"/>
<dbReference type="InterPro" id="IPR036100">
    <property type="entry name" value="QueA_sf"/>
</dbReference>
<name>A0A1G2GX40_9BACT</name>
<dbReference type="InterPro" id="IPR042119">
    <property type="entry name" value="QueA_dom2"/>
</dbReference>
<keyword evidence="1 5" id="KW-0963">Cytoplasm</keyword>
<evidence type="ECO:0000313" key="7">
    <source>
        <dbReference type="Proteomes" id="UP000179106"/>
    </source>
</evidence>
<comment type="similarity">
    <text evidence="5">Belongs to the QueA family.</text>
</comment>
<evidence type="ECO:0000256" key="2">
    <source>
        <dbReference type="ARBA" id="ARBA00022679"/>
    </source>
</evidence>
<keyword evidence="6" id="KW-0413">Isomerase</keyword>
<dbReference type="PANTHER" id="PTHR30307">
    <property type="entry name" value="S-ADENOSYLMETHIONINE:TRNA RIBOSYLTRANSFERASE-ISOMERASE"/>
    <property type="match status" value="1"/>
</dbReference>
<comment type="function">
    <text evidence="5">Transfers and isomerizes the ribose moiety from AdoMet to the 7-aminomethyl group of 7-deazaguanine (preQ1-tRNA) to give epoxyqueuosine (oQ-tRNA).</text>
</comment>
<dbReference type="GO" id="GO:0008616">
    <property type="term" value="P:tRNA queuosine(34) biosynthetic process"/>
    <property type="evidence" value="ECO:0007669"/>
    <property type="project" value="UniProtKB-UniRule"/>
</dbReference>
<comment type="subunit">
    <text evidence="5">Monomer.</text>
</comment>
<evidence type="ECO:0000256" key="1">
    <source>
        <dbReference type="ARBA" id="ARBA00022490"/>
    </source>
</evidence>
<comment type="caution">
    <text evidence="6">The sequence shown here is derived from an EMBL/GenBank/DDBJ whole genome shotgun (WGS) entry which is preliminary data.</text>
</comment>
<dbReference type="GO" id="GO:0051075">
    <property type="term" value="F:S-adenosylmethionine:tRNA ribosyltransferase-isomerase activity"/>
    <property type="evidence" value="ECO:0007669"/>
    <property type="project" value="UniProtKB-EC"/>
</dbReference>
<dbReference type="GO" id="GO:0005737">
    <property type="term" value="C:cytoplasm"/>
    <property type="evidence" value="ECO:0007669"/>
    <property type="project" value="UniProtKB-SubCell"/>
</dbReference>
<dbReference type="EMBL" id="MHNW01000005">
    <property type="protein sequence ID" value="OGZ54541.1"/>
    <property type="molecule type" value="Genomic_DNA"/>
</dbReference>
<accession>A0A1G2GX40</accession>